<reference evidence="2" key="2">
    <citation type="submission" date="2010-07" db="EMBL/GenBank/DDBJ databases">
        <authorList>
            <consortium name="The Broad Institute Genome Sequencing Platform"/>
            <consortium name="Broad Institute Genome Sequencing Center for Infectious Disease"/>
            <person name="Ma L.-J."/>
            <person name="Dead R."/>
            <person name="Young S."/>
            <person name="Zeng Q."/>
            <person name="Koehrsen M."/>
            <person name="Alvarado L."/>
            <person name="Berlin A."/>
            <person name="Chapman S.B."/>
            <person name="Chen Z."/>
            <person name="Freedman E."/>
            <person name="Gellesch M."/>
            <person name="Goldberg J."/>
            <person name="Griggs A."/>
            <person name="Gujja S."/>
            <person name="Heilman E.R."/>
            <person name="Heiman D."/>
            <person name="Hepburn T."/>
            <person name="Howarth C."/>
            <person name="Jen D."/>
            <person name="Larson L."/>
            <person name="Mehta T."/>
            <person name="Neiman D."/>
            <person name="Pearson M."/>
            <person name="Roberts A."/>
            <person name="Saif S."/>
            <person name="Shea T."/>
            <person name="Shenoy N."/>
            <person name="Sisk P."/>
            <person name="Stolte C."/>
            <person name="Sykes S."/>
            <person name="Walk T."/>
            <person name="White J."/>
            <person name="Yandava C."/>
            <person name="Haas B."/>
            <person name="Nusbaum C."/>
            <person name="Birren B."/>
        </authorList>
    </citation>
    <scope>NUCLEOTIDE SEQUENCE</scope>
    <source>
        <strain evidence="2">R3-111a-1</strain>
    </source>
</reference>
<dbReference type="GeneID" id="20346602"/>
<organism evidence="2">
    <name type="scientific">Gaeumannomyces tritici (strain R3-111a-1)</name>
    <name type="common">Wheat and barley take-all root rot fungus</name>
    <name type="synonym">Gaeumannomyces graminis var. tritici</name>
    <dbReference type="NCBI Taxonomy" id="644352"/>
    <lineage>
        <taxon>Eukaryota</taxon>
        <taxon>Fungi</taxon>
        <taxon>Dikarya</taxon>
        <taxon>Ascomycota</taxon>
        <taxon>Pezizomycotina</taxon>
        <taxon>Sordariomycetes</taxon>
        <taxon>Sordariomycetidae</taxon>
        <taxon>Magnaporthales</taxon>
        <taxon>Magnaporthaceae</taxon>
        <taxon>Gaeumannomyces</taxon>
    </lineage>
</organism>
<feature type="compositionally biased region" description="Basic and acidic residues" evidence="1">
    <location>
        <begin position="30"/>
        <end position="47"/>
    </location>
</feature>
<name>J3NXY9_GAET3</name>
<reference evidence="3" key="5">
    <citation type="submission" date="2018-04" db="UniProtKB">
        <authorList>
            <consortium name="EnsemblFungi"/>
        </authorList>
    </citation>
    <scope>IDENTIFICATION</scope>
    <source>
        <strain evidence="3">R3-111a-1</strain>
    </source>
</reference>
<dbReference type="OrthoDB" id="3436397at2759"/>
<reference evidence="2" key="3">
    <citation type="submission" date="2010-09" db="EMBL/GenBank/DDBJ databases">
        <title>Annotation of Gaeumannomyces graminis var. tritici R3-111a-1.</title>
        <authorList>
            <consortium name="The Broad Institute Genome Sequencing Platform"/>
            <person name="Ma L.-J."/>
            <person name="Dead R."/>
            <person name="Young S.K."/>
            <person name="Zeng Q."/>
            <person name="Gargeya S."/>
            <person name="Fitzgerald M."/>
            <person name="Haas B."/>
            <person name="Abouelleil A."/>
            <person name="Alvarado L."/>
            <person name="Arachchi H.M."/>
            <person name="Berlin A."/>
            <person name="Brown A."/>
            <person name="Chapman S.B."/>
            <person name="Chen Z."/>
            <person name="Dunbar C."/>
            <person name="Freedman E."/>
            <person name="Gearin G."/>
            <person name="Gellesch M."/>
            <person name="Goldberg J."/>
            <person name="Griggs A."/>
            <person name="Gujja S."/>
            <person name="Heiman D."/>
            <person name="Howarth C."/>
            <person name="Larson L."/>
            <person name="Lui A."/>
            <person name="MacDonald P.J.P."/>
            <person name="Mehta T."/>
            <person name="Montmayeur A."/>
            <person name="Murphy C."/>
            <person name="Neiman D."/>
            <person name="Pearson M."/>
            <person name="Priest M."/>
            <person name="Roberts A."/>
            <person name="Saif S."/>
            <person name="Shea T."/>
            <person name="Shenoy N."/>
            <person name="Sisk P."/>
            <person name="Stolte C."/>
            <person name="Sykes S."/>
            <person name="Yandava C."/>
            <person name="Wortman J."/>
            <person name="Nusbaum C."/>
            <person name="Birren B."/>
        </authorList>
    </citation>
    <scope>NUCLEOTIDE SEQUENCE</scope>
    <source>
        <strain evidence="2">R3-111a-1</strain>
    </source>
</reference>
<proteinExistence type="predicted"/>
<dbReference type="STRING" id="644352.J3NXY9"/>
<dbReference type="HOGENOM" id="CLU_156750_0_0_1"/>
<evidence type="ECO:0000313" key="2">
    <source>
        <dbReference type="EMBL" id="EJT76222.1"/>
    </source>
</evidence>
<keyword evidence="4" id="KW-1185">Reference proteome</keyword>
<evidence type="ECO:0000313" key="3">
    <source>
        <dbReference type="EnsemblFungi" id="EJT76222"/>
    </source>
</evidence>
<feature type="compositionally biased region" description="Polar residues" evidence="1">
    <location>
        <begin position="1"/>
        <end position="20"/>
    </location>
</feature>
<dbReference type="VEuPathDB" id="FungiDB:GGTG_06144"/>
<evidence type="ECO:0000313" key="4">
    <source>
        <dbReference type="Proteomes" id="UP000006039"/>
    </source>
</evidence>
<feature type="region of interest" description="Disordered" evidence="1">
    <location>
        <begin position="1"/>
        <end position="50"/>
    </location>
</feature>
<dbReference type="Proteomes" id="UP000006039">
    <property type="component" value="Unassembled WGS sequence"/>
</dbReference>
<protein>
    <submittedName>
        <fullName evidence="2 3">Uncharacterized protein</fullName>
    </submittedName>
</protein>
<feature type="compositionally biased region" description="Basic and acidic residues" evidence="1">
    <location>
        <begin position="89"/>
        <end position="117"/>
    </location>
</feature>
<reference evidence="4" key="1">
    <citation type="submission" date="2010-07" db="EMBL/GenBank/DDBJ databases">
        <title>The genome sequence of Gaeumannomyces graminis var. tritici strain R3-111a-1.</title>
        <authorList>
            <consortium name="The Broad Institute Genome Sequencing Platform"/>
            <person name="Ma L.-J."/>
            <person name="Dead R."/>
            <person name="Young S."/>
            <person name="Zeng Q."/>
            <person name="Koehrsen M."/>
            <person name="Alvarado L."/>
            <person name="Berlin A."/>
            <person name="Chapman S.B."/>
            <person name="Chen Z."/>
            <person name="Freedman E."/>
            <person name="Gellesch M."/>
            <person name="Goldberg J."/>
            <person name="Griggs A."/>
            <person name="Gujja S."/>
            <person name="Heilman E.R."/>
            <person name="Heiman D."/>
            <person name="Hepburn T."/>
            <person name="Howarth C."/>
            <person name="Jen D."/>
            <person name="Larson L."/>
            <person name="Mehta T."/>
            <person name="Neiman D."/>
            <person name="Pearson M."/>
            <person name="Roberts A."/>
            <person name="Saif S."/>
            <person name="Shea T."/>
            <person name="Shenoy N."/>
            <person name="Sisk P."/>
            <person name="Stolte C."/>
            <person name="Sykes S."/>
            <person name="Walk T."/>
            <person name="White J."/>
            <person name="Yandava C."/>
            <person name="Haas B."/>
            <person name="Nusbaum C."/>
            <person name="Birren B."/>
        </authorList>
    </citation>
    <scope>NUCLEOTIDE SEQUENCE [LARGE SCALE GENOMIC DNA]</scope>
    <source>
        <strain evidence="4">R3-111a-1</strain>
    </source>
</reference>
<accession>J3NXY9</accession>
<dbReference type="EMBL" id="GL385397">
    <property type="protein sequence ID" value="EJT76222.1"/>
    <property type="molecule type" value="Genomic_DNA"/>
</dbReference>
<gene>
    <name evidence="3" type="primary">20346602</name>
    <name evidence="2" type="ORF">GGTG_06144</name>
</gene>
<dbReference type="eggNOG" id="ENOG502T4BH">
    <property type="taxonomic scope" value="Eukaryota"/>
</dbReference>
<sequence>MASNEPQTTNLDSESETVGSTAYKLQLDQAARDANAKPKSPEAKPGDAHPIVETVAQYVPAVGKLLAGSKGEVKKPTPFPQEIPGPPERPAHDTQIEEFVRDQHRSKTDALLEDKVQ</sequence>
<feature type="region of interest" description="Disordered" evidence="1">
    <location>
        <begin position="68"/>
        <end position="117"/>
    </location>
</feature>
<dbReference type="RefSeq" id="XP_009222222.1">
    <property type="nucleotide sequence ID" value="XM_009223958.1"/>
</dbReference>
<evidence type="ECO:0000256" key="1">
    <source>
        <dbReference type="SAM" id="MobiDB-lite"/>
    </source>
</evidence>
<dbReference type="EnsemblFungi" id="EJT76222">
    <property type="protein sequence ID" value="EJT76222"/>
    <property type="gene ID" value="GGTG_06144"/>
</dbReference>
<reference evidence="3" key="4">
    <citation type="journal article" date="2015" name="G3 (Bethesda)">
        <title>Genome sequences of three phytopathogenic species of the Magnaporthaceae family of fungi.</title>
        <authorList>
            <person name="Okagaki L.H."/>
            <person name="Nunes C.C."/>
            <person name="Sailsbery J."/>
            <person name="Clay B."/>
            <person name="Brown D."/>
            <person name="John T."/>
            <person name="Oh Y."/>
            <person name="Young N."/>
            <person name="Fitzgerald M."/>
            <person name="Haas B.J."/>
            <person name="Zeng Q."/>
            <person name="Young S."/>
            <person name="Adiconis X."/>
            <person name="Fan L."/>
            <person name="Levin J.Z."/>
            <person name="Mitchell T.K."/>
            <person name="Okubara P.A."/>
            <person name="Farman M.L."/>
            <person name="Kohn L.M."/>
            <person name="Birren B."/>
            <person name="Ma L.-J."/>
            <person name="Dean R.A."/>
        </authorList>
    </citation>
    <scope>NUCLEOTIDE SEQUENCE</scope>
    <source>
        <strain evidence="3">R3-111a-1</strain>
    </source>
</reference>
<feature type="compositionally biased region" description="Pro residues" evidence="1">
    <location>
        <begin position="77"/>
        <end position="88"/>
    </location>
</feature>
<dbReference type="AlphaFoldDB" id="J3NXY9"/>